<dbReference type="EMBL" id="BAAAHH010000016">
    <property type="protein sequence ID" value="GAA0955641.1"/>
    <property type="molecule type" value="Genomic_DNA"/>
</dbReference>
<protein>
    <submittedName>
        <fullName evidence="1">Uncharacterized protein</fullName>
    </submittedName>
</protein>
<gene>
    <name evidence="1" type="ORF">GCM10009550_40810</name>
</gene>
<sequence length="348" mass="36441">MAPQLKRALIGGIAALSLAVSGGYAITRIDGAPATIQNVAHLKAKPGLAGLKLGRRKQIGGKKTYGTVTLTSPAPMGGVKVKLAAKSPKYIKVPKSVTVPAGKKRMRFAIGTAAIPRVGTGVVAAGLNGKVVKRKLTLTPRHYLTQLTLDDYVVREGDATGGTVALNKSAPAGGAIVVLASGSAKAKVKAQVKIPAGRKKAHFRITTGDVGAETEIKIAARYGQTLAESFVLAPKAAEVTYVPTKFTLHFNEFVDSTKVRTLEAHIDINLPAPEGGLTVQVTSDKPDLLGLSNGGKVTIPAGQTATPFYITYKEVNQVTPFHFTTTYNGVTVNSIVRNLVPKGFEGAW</sequence>
<name>A0ABP4BVN2_9ACTN</name>
<proteinExistence type="predicted"/>
<accession>A0ABP4BVN2</accession>
<dbReference type="Proteomes" id="UP001500665">
    <property type="component" value="Unassembled WGS sequence"/>
</dbReference>
<keyword evidence="2" id="KW-1185">Reference proteome</keyword>
<comment type="caution">
    <text evidence="1">The sequence shown here is derived from an EMBL/GenBank/DDBJ whole genome shotgun (WGS) entry which is preliminary data.</text>
</comment>
<evidence type="ECO:0000313" key="2">
    <source>
        <dbReference type="Proteomes" id="UP001500665"/>
    </source>
</evidence>
<organism evidence="1 2">
    <name type="scientific">Actinocorallia libanotica</name>
    <dbReference type="NCBI Taxonomy" id="46162"/>
    <lineage>
        <taxon>Bacteria</taxon>
        <taxon>Bacillati</taxon>
        <taxon>Actinomycetota</taxon>
        <taxon>Actinomycetes</taxon>
        <taxon>Streptosporangiales</taxon>
        <taxon>Thermomonosporaceae</taxon>
        <taxon>Actinocorallia</taxon>
    </lineage>
</organism>
<dbReference type="RefSeq" id="WP_344242457.1">
    <property type="nucleotide sequence ID" value="NZ_BAAAHH010000016.1"/>
</dbReference>
<reference evidence="2" key="1">
    <citation type="journal article" date="2019" name="Int. J. Syst. Evol. Microbiol.">
        <title>The Global Catalogue of Microorganisms (GCM) 10K type strain sequencing project: providing services to taxonomists for standard genome sequencing and annotation.</title>
        <authorList>
            <consortium name="The Broad Institute Genomics Platform"/>
            <consortium name="The Broad Institute Genome Sequencing Center for Infectious Disease"/>
            <person name="Wu L."/>
            <person name="Ma J."/>
        </authorList>
    </citation>
    <scope>NUCLEOTIDE SEQUENCE [LARGE SCALE GENOMIC DNA]</scope>
    <source>
        <strain evidence="2">JCM 10696</strain>
    </source>
</reference>
<evidence type="ECO:0000313" key="1">
    <source>
        <dbReference type="EMBL" id="GAA0955641.1"/>
    </source>
</evidence>